<sequence length="829" mass="94972">MIIDPTRKVLILGSIPTENLPKKSHEDPKPAQPRRSLTKRDSTVDTATATSSLMSSSTCSRSNNQFKSLLKQIDKENLDPWKIDKSVEEKVKFELYDDVHCLPKFTIVVDSALEFSTYVYNWPLEDTHFLYKERKRSITYNTIKELLQTIEQSVLCNGLPDDEDVKSVVVDPTSQNSPPRTVFRHSIPKVMLNDNGNRFEVTVVFRSVDCEVIKSSSAEQDHCKSCSTALKYIKKVSTRKSRSSEAPAKPKAPIAMCGPEKLRATLKATRLQCKDLEERLHNLENQIEQDGFGVSEATEKDILKIMAGKNLEDNPHMKFFWDQQMKLLQSSKMGRRYHPQIIRFALSLHAKSASAYREVQESGALILPSERVLRDYKNYFKPKAGINKENIENLKEKASKFSDVQRYVAVVMDEMKIQSNLVFDKVSGELIGFIDLGDPMTNYATLQEEDTIASHALAFLVRGLATDLKHIIGYYFTGNVTSFQIMPIFWKIVSVLEMSVNLWVVAAVNDGASPNRKFFNLHCNLTEDLKHDIVYKTRNVFATSRFIFFFADSPHLIKTARNCLYNSGSGSQSRFMWNNGSYLLFRHIANLFYRDQALPLHSLPKLTLDHIVLTSYSKMKVKLAIQVLSKSVAIALEESNNEEVRGTAMFCTMMNTFFDCTNVRSKTEYIKKRNDSIKPYFSCDDPRFTWLTDIFLKYLEDWRKSTLTRPGEYSPDERGKMFLSLQTYNGLKISVYSHVEAVQFLLSQGFEYVLTERFMQDVLEDYFGHQRARGGRSDNPTAQQFGYNDLTIATQRDIAPVIRGNVGGRYEVQKWQVVSDEPVKKRAKK</sequence>
<reference evidence="4" key="1">
    <citation type="submission" date="2020-04" db="EMBL/GenBank/DDBJ databases">
        <authorList>
            <person name="Alioto T."/>
            <person name="Alioto T."/>
            <person name="Gomez Garrido J."/>
        </authorList>
    </citation>
    <scope>NUCLEOTIDE SEQUENCE</scope>
    <source>
        <strain evidence="4">A484AB</strain>
    </source>
</reference>
<gene>
    <name evidence="4" type="ORF">PACLA_8A024641</name>
</gene>
<dbReference type="OrthoDB" id="5972980at2759"/>
<dbReference type="Pfam" id="PF21787">
    <property type="entry name" value="TNP-like_RNaseH_N"/>
    <property type="match status" value="1"/>
</dbReference>
<evidence type="ECO:0000313" key="4">
    <source>
        <dbReference type="EMBL" id="CAB3977534.1"/>
    </source>
</evidence>
<keyword evidence="5" id="KW-1185">Reference proteome</keyword>
<evidence type="ECO:0000256" key="1">
    <source>
        <dbReference type="SAM" id="MobiDB-lite"/>
    </source>
</evidence>
<evidence type="ECO:0000259" key="2">
    <source>
        <dbReference type="Pfam" id="PF21787"/>
    </source>
</evidence>
<feature type="compositionally biased region" description="Basic and acidic residues" evidence="1">
    <location>
        <begin position="20"/>
        <end position="29"/>
    </location>
</feature>
<feature type="compositionally biased region" description="Low complexity" evidence="1">
    <location>
        <begin position="44"/>
        <end position="59"/>
    </location>
</feature>
<organism evidence="4 5">
    <name type="scientific">Paramuricea clavata</name>
    <name type="common">Red gorgonian</name>
    <name type="synonym">Violescent sea-whip</name>
    <dbReference type="NCBI Taxonomy" id="317549"/>
    <lineage>
        <taxon>Eukaryota</taxon>
        <taxon>Metazoa</taxon>
        <taxon>Cnidaria</taxon>
        <taxon>Anthozoa</taxon>
        <taxon>Octocorallia</taxon>
        <taxon>Malacalcyonacea</taxon>
        <taxon>Plexauridae</taxon>
        <taxon>Paramuricea</taxon>
    </lineage>
</organism>
<proteinExistence type="predicted"/>
<name>A0A6S7FDZ3_PARCT</name>
<feature type="region of interest" description="Disordered" evidence="1">
    <location>
        <begin position="14"/>
        <end position="59"/>
    </location>
</feature>
<dbReference type="Proteomes" id="UP001152795">
    <property type="component" value="Unassembled WGS sequence"/>
</dbReference>
<comment type="caution">
    <text evidence="4">The sequence shown here is derived from an EMBL/GenBank/DDBJ whole genome shotgun (WGS) entry which is preliminary data.</text>
</comment>
<feature type="domain" description="Transposable element P transposase-like GTP-binding insertion" evidence="3">
    <location>
        <begin position="555"/>
        <end position="668"/>
    </location>
</feature>
<accession>A0A6S7FDZ3</accession>
<dbReference type="Pfam" id="PF21788">
    <property type="entry name" value="TNP-like_GBD"/>
    <property type="match status" value="1"/>
</dbReference>
<dbReference type="EMBL" id="CACRXK020000053">
    <property type="protein sequence ID" value="CAB3977534.1"/>
    <property type="molecule type" value="Genomic_DNA"/>
</dbReference>
<protein>
    <submittedName>
        <fullName evidence="4">Transposable element P transposase</fullName>
    </submittedName>
</protein>
<dbReference type="AlphaFoldDB" id="A0A6S7FDZ3"/>
<evidence type="ECO:0000313" key="5">
    <source>
        <dbReference type="Proteomes" id="UP001152795"/>
    </source>
</evidence>
<feature type="domain" description="Transposable element P transposase-like RNase H" evidence="2">
    <location>
        <begin position="383"/>
        <end position="520"/>
    </location>
</feature>
<dbReference type="InterPro" id="IPR048366">
    <property type="entry name" value="TNP-like_GBD"/>
</dbReference>
<evidence type="ECO:0000259" key="3">
    <source>
        <dbReference type="Pfam" id="PF21788"/>
    </source>
</evidence>
<dbReference type="InterPro" id="IPR048365">
    <property type="entry name" value="TNP-like_RNaseH_N"/>
</dbReference>